<gene>
    <name evidence="2" type="ORF">LIPSTDRAFT_30502</name>
</gene>
<dbReference type="AlphaFoldDB" id="A0A1E3PW02"/>
<protein>
    <recommendedName>
        <fullName evidence="1">GCN5-related N-acetyltransferase Rv2170-like domain-containing protein</fullName>
    </recommendedName>
</protein>
<dbReference type="OrthoDB" id="61870at2759"/>
<name>A0A1E3PW02_LIPST</name>
<dbReference type="Proteomes" id="UP000094385">
    <property type="component" value="Unassembled WGS sequence"/>
</dbReference>
<reference evidence="2 3" key="1">
    <citation type="journal article" date="2016" name="Proc. Natl. Acad. Sci. U.S.A.">
        <title>Comparative genomics of biotechnologically important yeasts.</title>
        <authorList>
            <person name="Riley R."/>
            <person name="Haridas S."/>
            <person name="Wolfe K.H."/>
            <person name="Lopes M.R."/>
            <person name="Hittinger C.T."/>
            <person name="Goeker M."/>
            <person name="Salamov A.A."/>
            <person name="Wisecaver J.H."/>
            <person name="Long T.M."/>
            <person name="Calvey C.H."/>
            <person name="Aerts A.L."/>
            <person name="Barry K.W."/>
            <person name="Choi C."/>
            <person name="Clum A."/>
            <person name="Coughlan A.Y."/>
            <person name="Deshpande S."/>
            <person name="Douglass A.P."/>
            <person name="Hanson S.J."/>
            <person name="Klenk H.-P."/>
            <person name="LaButti K.M."/>
            <person name="Lapidus A."/>
            <person name="Lindquist E.A."/>
            <person name="Lipzen A.M."/>
            <person name="Meier-Kolthoff J.P."/>
            <person name="Ohm R.A."/>
            <person name="Otillar R.P."/>
            <person name="Pangilinan J.L."/>
            <person name="Peng Y."/>
            <person name="Rokas A."/>
            <person name="Rosa C.A."/>
            <person name="Scheuner C."/>
            <person name="Sibirny A.A."/>
            <person name="Slot J.C."/>
            <person name="Stielow J.B."/>
            <person name="Sun H."/>
            <person name="Kurtzman C.P."/>
            <person name="Blackwell M."/>
            <person name="Grigoriev I.V."/>
            <person name="Jeffries T.W."/>
        </authorList>
    </citation>
    <scope>NUCLEOTIDE SEQUENCE [LARGE SCALE GENOMIC DNA]</scope>
    <source>
        <strain evidence="2 3">NRRL Y-11557</strain>
    </source>
</reference>
<dbReference type="Pfam" id="PF08445">
    <property type="entry name" value="FR47"/>
    <property type="match status" value="1"/>
</dbReference>
<dbReference type="GO" id="GO:0016747">
    <property type="term" value="F:acyltransferase activity, transferring groups other than amino-acyl groups"/>
    <property type="evidence" value="ECO:0007669"/>
    <property type="project" value="InterPro"/>
</dbReference>
<dbReference type="PANTHER" id="PTHR20958:SF6">
    <property type="entry name" value="GLYCINE N-ACYLTRANSFERASE-LIKE PROTEIN"/>
    <property type="match status" value="1"/>
</dbReference>
<dbReference type="PANTHER" id="PTHR20958">
    <property type="entry name" value="GLYCINE N-ACYLTRANSFERASE-LIKE PROTEIN"/>
    <property type="match status" value="1"/>
</dbReference>
<dbReference type="SUPFAM" id="SSF55729">
    <property type="entry name" value="Acyl-CoA N-acyltransferases (Nat)"/>
    <property type="match status" value="1"/>
</dbReference>
<evidence type="ECO:0000313" key="2">
    <source>
        <dbReference type="EMBL" id="ODQ69474.1"/>
    </source>
</evidence>
<evidence type="ECO:0000313" key="3">
    <source>
        <dbReference type="Proteomes" id="UP000094385"/>
    </source>
</evidence>
<dbReference type="EMBL" id="KV454303">
    <property type="protein sequence ID" value="ODQ69474.1"/>
    <property type="molecule type" value="Genomic_DNA"/>
</dbReference>
<dbReference type="InterPro" id="IPR013653">
    <property type="entry name" value="GCN5-like_dom"/>
</dbReference>
<accession>A0A1E3PW02</accession>
<proteinExistence type="predicted"/>
<sequence>MVSEVTFYEHSTIDTLLRVLKPHLPQAAPLCHRLQSGLNASDRHVLFAASFPTSSPPSLADRARVFTVLFSDRSRKSEAQVWIYNSLCQRVPFPLPEPFPPTTSSIQSAAEDGFAFQNPLSTSERAVLKRHLTSLLQFLHTHRIPSAPGWPFDSVVRLACTHHIISSALSEIVPFNRKTDWLKYIFSASPKLLPGATSDISIPSNLTLHSDIKIEDDIALILSTSLIPRQPSTLRALPHRTLYLTSPDSPSQLVAWCFLGPDYSLMTLYVVEPYRGRGLAKYVAGQLLREVGKSPVHYGHADVSRSNLASRRLCESLGGVVGWETSYIDIDLEKLSQHD</sequence>
<keyword evidence="3" id="KW-1185">Reference proteome</keyword>
<evidence type="ECO:0000259" key="1">
    <source>
        <dbReference type="Pfam" id="PF08445"/>
    </source>
</evidence>
<dbReference type="Gene3D" id="3.40.630.30">
    <property type="match status" value="1"/>
</dbReference>
<feature type="domain" description="GCN5-related N-acetyltransferase Rv2170-like" evidence="1">
    <location>
        <begin position="250"/>
        <end position="327"/>
    </location>
</feature>
<dbReference type="InterPro" id="IPR053225">
    <property type="entry name" value="Acyl-CoA_N-acyltransferase"/>
</dbReference>
<organism evidence="2 3">
    <name type="scientific">Lipomyces starkeyi NRRL Y-11557</name>
    <dbReference type="NCBI Taxonomy" id="675824"/>
    <lineage>
        <taxon>Eukaryota</taxon>
        <taxon>Fungi</taxon>
        <taxon>Dikarya</taxon>
        <taxon>Ascomycota</taxon>
        <taxon>Saccharomycotina</taxon>
        <taxon>Lipomycetes</taxon>
        <taxon>Lipomycetales</taxon>
        <taxon>Lipomycetaceae</taxon>
        <taxon>Lipomyces</taxon>
    </lineage>
</organism>
<dbReference type="InterPro" id="IPR016181">
    <property type="entry name" value="Acyl_CoA_acyltransferase"/>
</dbReference>